<dbReference type="GO" id="GO:0005829">
    <property type="term" value="C:cytosol"/>
    <property type="evidence" value="ECO:0007669"/>
    <property type="project" value="TreeGrafter"/>
</dbReference>
<feature type="modified residue" description="4-aspartylphosphate" evidence="4">
    <location>
        <position position="51"/>
    </location>
</feature>
<dbReference type="CDD" id="cd00383">
    <property type="entry name" value="trans_reg_C"/>
    <property type="match status" value="1"/>
</dbReference>
<keyword evidence="2 5" id="KW-0238">DNA-binding</keyword>
<dbReference type="STRING" id="525919.Apre_1093"/>
<dbReference type="PROSITE" id="PS50110">
    <property type="entry name" value="RESPONSE_REGULATORY"/>
    <property type="match status" value="1"/>
</dbReference>
<organism evidence="8 9">
    <name type="scientific">Anaerococcus prevotii (strain ATCC 9321 / DSM 20548 / JCM 6508 / NCTC 11806 / PC1)</name>
    <name type="common">Peptostreptococcus prevotii</name>
    <name type="synonym">Peptococcus prevotii</name>
    <dbReference type="NCBI Taxonomy" id="525919"/>
    <lineage>
        <taxon>Bacteria</taxon>
        <taxon>Bacillati</taxon>
        <taxon>Bacillota</taxon>
        <taxon>Tissierellia</taxon>
        <taxon>Tissierellales</taxon>
        <taxon>Peptoniphilaceae</taxon>
        <taxon>Anaerococcus</taxon>
    </lineage>
</organism>
<feature type="domain" description="OmpR/PhoB-type" evidence="7">
    <location>
        <begin position="125"/>
        <end position="223"/>
    </location>
</feature>
<dbReference type="OrthoDB" id="9790442at2"/>
<evidence type="ECO:0000259" key="6">
    <source>
        <dbReference type="PROSITE" id="PS50110"/>
    </source>
</evidence>
<evidence type="ECO:0000256" key="4">
    <source>
        <dbReference type="PROSITE-ProRule" id="PRU00169"/>
    </source>
</evidence>
<evidence type="ECO:0000256" key="2">
    <source>
        <dbReference type="ARBA" id="ARBA00023125"/>
    </source>
</evidence>
<dbReference type="InterPro" id="IPR039420">
    <property type="entry name" value="WalR-like"/>
</dbReference>
<dbReference type="PROSITE" id="PS51755">
    <property type="entry name" value="OMPR_PHOB"/>
    <property type="match status" value="1"/>
</dbReference>
<dbReference type="InterPro" id="IPR001789">
    <property type="entry name" value="Sig_transdc_resp-reg_receiver"/>
</dbReference>
<dbReference type="SMART" id="SM00862">
    <property type="entry name" value="Trans_reg_C"/>
    <property type="match status" value="1"/>
</dbReference>
<dbReference type="InterPro" id="IPR011006">
    <property type="entry name" value="CheY-like_superfamily"/>
</dbReference>
<dbReference type="Proteomes" id="UP000002294">
    <property type="component" value="Chromosome"/>
</dbReference>
<dbReference type="SMART" id="SM00448">
    <property type="entry name" value="REC"/>
    <property type="match status" value="1"/>
</dbReference>
<dbReference type="KEGG" id="apr:Apre_1093"/>
<dbReference type="GO" id="GO:0000976">
    <property type="term" value="F:transcription cis-regulatory region binding"/>
    <property type="evidence" value="ECO:0007669"/>
    <property type="project" value="TreeGrafter"/>
</dbReference>
<evidence type="ECO:0000313" key="9">
    <source>
        <dbReference type="Proteomes" id="UP000002294"/>
    </source>
</evidence>
<sequence length="226" mass="26435">MKILIVEDDRNIARLLSEELRAWAYETYEIRDFSKVVEEVEDLKPDLILMDISLPFFNGFYWTQEIRKKSKVPIIFISSHTESMDIIQAMNFGADDYITKPIDIAVTRAKIQAVLRRAYDYKIDSNILEFDNVYLDLSKASISFGEETTILTRTELMILESLFESKGDIVMREDIIEKCWQDENFIDDNTLAVNITRLRKKLRQIGKDNFIKTKKGMGYFLEASNE</sequence>
<dbReference type="AlphaFoldDB" id="C7RI09"/>
<dbReference type="GO" id="GO:0000156">
    <property type="term" value="F:phosphorelay response regulator activity"/>
    <property type="evidence" value="ECO:0007669"/>
    <property type="project" value="TreeGrafter"/>
</dbReference>
<evidence type="ECO:0000259" key="7">
    <source>
        <dbReference type="PROSITE" id="PS51755"/>
    </source>
</evidence>
<feature type="domain" description="Response regulatory" evidence="6">
    <location>
        <begin position="2"/>
        <end position="115"/>
    </location>
</feature>
<evidence type="ECO:0000313" key="8">
    <source>
        <dbReference type="EMBL" id="ACV29120.1"/>
    </source>
</evidence>
<accession>C7RI09</accession>
<keyword evidence="9" id="KW-1185">Reference proteome</keyword>
<keyword evidence="3" id="KW-0804">Transcription</keyword>
<dbReference type="InterPro" id="IPR036388">
    <property type="entry name" value="WH-like_DNA-bd_sf"/>
</dbReference>
<keyword evidence="4" id="KW-0597">Phosphoprotein</keyword>
<dbReference type="EMBL" id="CP001708">
    <property type="protein sequence ID" value="ACV29120.1"/>
    <property type="molecule type" value="Genomic_DNA"/>
</dbReference>
<evidence type="ECO:0000256" key="1">
    <source>
        <dbReference type="ARBA" id="ARBA00023015"/>
    </source>
</evidence>
<dbReference type="eggNOG" id="COG0745">
    <property type="taxonomic scope" value="Bacteria"/>
</dbReference>
<proteinExistence type="predicted"/>
<dbReference type="RefSeq" id="WP_015778023.1">
    <property type="nucleotide sequence ID" value="NC_013171.1"/>
</dbReference>
<dbReference type="Pfam" id="PF00072">
    <property type="entry name" value="Response_reg"/>
    <property type="match status" value="1"/>
</dbReference>
<dbReference type="Pfam" id="PF00486">
    <property type="entry name" value="Trans_reg_C"/>
    <property type="match status" value="1"/>
</dbReference>
<dbReference type="Gene3D" id="1.10.10.10">
    <property type="entry name" value="Winged helix-like DNA-binding domain superfamily/Winged helix DNA-binding domain"/>
    <property type="match status" value="1"/>
</dbReference>
<evidence type="ECO:0000256" key="3">
    <source>
        <dbReference type="ARBA" id="ARBA00023163"/>
    </source>
</evidence>
<dbReference type="HOGENOM" id="CLU_000445_30_3_9"/>
<dbReference type="InterPro" id="IPR001867">
    <property type="entry name" value="OmpR/PhoB-type_DNA-bd"/>
</dbReference>
<dbReference type="GO" id="GO:0032993">
    <property type="term" value="C:protein-DNA complex"/>
    <property type="evidence" value="ECO:0007669"/>
    <property type="project" value="TreeGrafter"/>
</dbReference>
<dbReference type="PANTHER" id="PTHR48111">
    <property type="entry name" value="REGULATOR OF RPOS"/>
    <property type="match status" value="1"/>
</dbReference>
<name>C7RI09_ANAPD</name>
<evidence type="ECO:0000256" key="5">
    <source>
        <dbReference type="PROSITE-ProRule" id="PRU01091"/>
    </source>
</evidence>
<keyword evidence="1" id="KW-0805">Transcription regulation</keyword>
<gene>
    <name evidence="8" type="ordered locus">Apre_1093</name>
</gene>
<dbReference type="SUPFAM" id="SSF52172">
    <property type="entry name" value="CheY-like"/>
    <property type="match status" value="1"/>
</dbReference>
<reference evidence="8 9" key="1">
    <citation type="journal article" date="2009" name="Stand. Genomic Sci.">
        <title>Complete genome sequence of Anaerococcus prevotii type strain (PC1).</title>
        <authorList>
            <person name="Labutti K."/>
            <person name="Pukall R."/>
            <person name="Steenblock K."/>
            <person name="Glavina Del Rio T."/>
            <person name="Tice H."/>
            <person name="Copeland A."/>
            <person name="Cheng J.F."/>
            <person name="Lucas S."/>
            <person name="Chen F."/>
            <person name="Nolan M."/>
            <person name="Bruce D."/>
            <person name="Goodwin L."/>
            <person name="Pitluck S."/>
            <person name="Ivanova N."/>
            <person name="Mavromatis K."/>
            <person name="Ovchinnikova G."/>
            <person name="Pati A."/>
            <person name="Chen A."/>
            <person name="Palaniappan K."/>
            <person name="Land M."/>
            <person name="Hauser L."/>
            <person name="Chang Y.J."/>
            <person name="Jeffries C.D."/>
            <person name="Chain P."/>
            <person name="Saunders E."/>
            <person name="Brettin T."/>
            <person name="Detter J.C."/>
            <person name="Han C."/>
            <person name="Goker M."/>
            <person name="Bristow J."/>
            <person name="Eisen J.A."/>
            <person name="Markowitz V."/>
            <person name="Hugenholtz P."/>
            <person name="Kyrpides N.C."/>
            <person name="Klenk H.P."/>
            <person name="Lapidus A."/>
        </authorList>
    </citation>
    <scope>NUCLEOTIDE SEQUENCE [LARGE SCALE GENOMIC DNA]</scope>
    <source>
        <strain evidence="9">ATCC 9321 / DSM 20548 / JCM 6508 / NCTC 11806 / PC1</strain>
    </source>
</reference>
<protein>
    <submittedName>
        <fullName evidence="8">Two component transcriptional regulator, winged helix family</fullName>
    </submittedName>
</protein>
<dbReference type="Gene3D" id="3.40.50.2300">
    <property type="match status" value="1"/>
</dbReference>
<dbReference type="PANTHER" id="PTHR48111:SF43">
    <property type="entry name" value="STAGE 0 SPORULATION PROTEIN A HOMOLOG"/>
    <property type="match status" value="1"/>
</dbReference>
<feature type="DNA-binding region" description="OmpR/PhoB-type" evidence="5">
    <location>
        <begin position="125"/>
        <end position="223"/>
    </location>
</feature>
<dbReference type="GO" id="GO:0006355">
    <property type="term" value="P:regulation of DNA-templated transcription"/>
    <property type="evidence" value="ECO:0007669"/>
    <property type="project" value="InterPro"/>
</dbReference>